<evidence type="ECO:0000313" key="2">
    <source>
        <dbReference type="Proteomes" id="UP000665026"/>
    </source>
</evidence>
<accession>A0A975I833</accession>
<evidence type="ECO:0000313" key="1">
    <source>
        <dbReference type="EMBL" id="QTN36535.1"/>
    </source>
</evidence>
<dbReference type="EMBL" id="CP060010">
    <property type="protein sequence ID" value="QTN36535.1"/>
    <property type="molecule type" value="Genomic_DNA"/>
</dbReference>
<gene>
    <name evidence="1" type="ORF">HZ995_03165</name>
</gene>
<protein>
    <submittedName>
        <fullName evidence="1">Uncharacterized protein</fullName>
    </submittedName>
</protein>
<name>A0A975I833_9RHOB</name>
<dbReference type="Proteomes" id="UP000665026">
    <property type="component" value="Chromosome"/>
</dbReference>
<proteinExistence type="predicted"/>
<reference evidence="1" key="1">
    <citation type="submission" date="2020-07" db="EMBL/GenBank/DDBJ databases">
        <title>Genome sequences of bacteria associated with the marine, planktonic diatom Thalassiosira profunda strain ECT2AJA-044.</title>
        <authorList>
            <person name="Gargas C.B."/>
            <person name="Roberts W.R."/>
            <person name="Alverson A.J."/>
        </authorList>
    </citation>
    <scope>NUCLEOTIDE SEQUENCE</scope>
    <source>
        <strain evidence="1">ECT2AJA-044</strain>
    </source>
</reference>
<dbReference type="KEGG" id="cact:HZ995_03165"/>
<organism evidence="1 2">
    <name type="scientific">Cognatishimia activa</name>
    <dbReference type="NCBI Taxonomy" id="1715691"/>
    <lineage>
        <taxon>Bacteria</taxon>
        <taxon>Pseudomonadati</taxon>
        <taxon>Pseudomonadota</taxon>
        <taxon>Alphaproteobacteria</taxon>
        <taxon>Rhodobacterales</taxon>
        <taxon>Paracoccaceae</taxon>
        <taxon>Cognatishimia</taxon>
    </lineage>
</organism>
<sequence>MTNTIALVLGVIITLLLIADQIWLGGATTLFLAREFTQLIEWVAFWR</sequence>
<dbReference type="AlphaFoldDB" id="A0A975I833"/>
<dbReference type="RefSeq" id="WP_209357234.1">
    <property type="nucleotide sequence ID" value="NZ_CP060010.1"/>
</dbReference>